<proteinExistence type="predicted"/>
<dbReference type="GO" id="GO:0005886">
    <property type="term" value="C:plasma membrane"/>
    <property type="evidence" value="ECO:0007669"/>
    <property type="project" value="UniProtKB-SubCell"/>
</dbReference>
<dbReference type="Pfam" id="PF12019">
    <property type="entry name" value="GspH"/>
    <property type="match status" value="1"/>
</dbReference>
<dbReference type="Pfam" id="PF07963">
    <property type="entry name" value="N_methyl"/>
    <property type="match status" value="1"/>
</dbReference>
<evidence type="ECO:0000256" key="7">
    <source>
        <dbReference type="ARBA" id="ARBA00023136"/>
    </source>
</evidence>
<evidence type="ECO:0000256" key="4">
    <source>
        <dbReference type="ARBA" id="ARBA00022519"/>
    </source>
</evidence>
<dbReference type="InterPro" id="IPR022346">
    <property type="entry name" value="T2SS_GspH"/>
</dbReference>
<keyword evidence="5 8" id="KW-0812">Transmembrane</keyword>
<dbReference type="AlphaFoldDB" id="A0A0F9VJP6"/>
<evidence type="ECO:0000256" key="1">
    <source>
        <dbReference type="ARBA" id="ARBA00004377"/>
    </source>
</evidence>
<evidence type="ECO:0000256" key="5">
    <source>
        <dbReference type="ARBA" id="ARBA00022692"/>
    </source>
</evidence>
<keyword evidence="3" id="KW-0488">Methylation</keyword>
<dbReference type="InterPro" id="IPR012902">
    <property type="entry name" value="N_methyl_site"/>
</dbReference>
<dbReference type="InterPro" id="IPR045584">
    <property type="entry name" value="Pilin-like"/>
</dbReference>
<feature type="domain" description="General secretion pathway GspH" evidence="9">
    <location>
        <begin position="64"/>
        <end position="190"/>
    </location>
</feature>
<organism evidence="10">
    <name type="scientific">marine sediment metagenome</name>
    <dbReference type="NCBI Taxonomy" id="412755"/>
    <lineage>
        <taxon>unclassified sequences</taxon>
        <taxon>metagenomes</taxon>
        <taxon>ecological metagenomes</taxon>
    </lineage>
</organism>
<dbReference type="GO" id="GO:0015627">
    <property type="term" value="C:type II protein secretion system complex"/>
    <property type="evidence" value="ECO:0007669"/>
    <property type="project" value="InterPro"/>
</dbReference>
<comment type="caution">
    <text evidence="10">The sequence shown here is derived from an EMBL/GenBank/DDBJ whole genome shotgun (WGS) entry which is preliminary data.</text>
</comment>
<dbReference type="PRINTS" id="PR00885">
    <property type="entry name" value="BCTERIALGSPH"/>
</dbReference>
<dbReference type="EMBL" id="LAZR01000019">
    <property type="protein sequence ID" value="KKO05301.1"/>
    <property type="molecule type" value="Genomic_DNA"/>
</dbReference>
<dbReference type="NCBIfam" id="TIGR02532">
    <property type="entry name" value="IV_pilin_GFxxxE"/>
    <property type="match status" value="1"/>
</dbReference>
<evidence type="ECO:0000256" key="3">
    <source>
        <dbReference type="ARBA" id="ARBA00022481"/>
    </source>
</evidence>
<dbReference type="GO" id="GO:0015628">
    <property type="term" value="P:protein secretion by the type II secretion system"/>
    <property type="evidence" value="ECO:0007669"/>
    <property type="project" value="InterPro"/>
</dbReference>
<dbReference type="PROSITE" id="PS00409">
    <property type="entry name" value="PROKAR_NTER_METHYL"/>
    <property type="match status" value="1"/>
</dbReference>
<keyword evidence="6 8" id="KW-1133">Transmembrane helix</keyword>
<dbReference type="InterPro" id="IPR002416">
    <property type="entry name" value="T2SS_protein-GspH"/>
</dbReference>
<dbReference type="Gene3D" id="3.55.40.10">
    <property type="entry name" value="minor pseudopilin epsh domain"/>
    <property type="match status" value="1"/>
</dbReference>
<name>A0A0F9VJP6_9ZZZZ</name>
<evidence type="ECO:0000259" key="9">
    <source>
        <dbReference type="Pfam" id="PF12019"/>
    </source>
</evidence>
<evidence type="ECO:0000256" key="6">
    <source>
        <dbReference type="ARBA" id="ARBA00022989"/>
    </source>
</evidence>
<gene>
    <name evidence="10" type="ORF">LCGC14_0075720</name>
</gene>
<protein>
    <recommendedName>
        <fullName evidence="9">General secretion pathway GspH domain-containing protein</fullName>
    </recommendedName>
</protein>
<keyword evidence="4" id="KW-0997">Cell inner membrane</keyword>
<evidence type="ECO:0000256" key="2">
    <source>
        <dbReference type="ARBA" id="ARBA00022475"/>
    </source>
</evidence>
<keyword evidence="2" id="KW-1003">Cell membrane</keyword>
<comment type="subcellular location">
    <subcellularLocation>
        <location evidence="1">Cell inner membrane</location>
        <topology evidence="1">Single-pass membrane protein</topology>
    </subcellularLocation>
</comment>
<evidence type="ECO:0000313" key="10">
    <source>
        <dbReference type="EMBL" id="KKO05301.1"/>
    </source>
</evidence>
<accession>A0A0F9VJP6</accession>
<feature type="transmembrane region" description="Helical" evidence="8">
    <location>
        <begin position="21"/>
        <end position="43"/>
    </location>
</feature>
<dbReference type="SUPFAM" id="SSF54523">
    <property type="entry name" value="Pili subunits"/>
    <property type="match status" value="1"/>
</dbReference>
<keyword evidence="7 8" id="KW-0472">Membrane</keyword>
<reference evidence="10" key="1">
    <citation type="journal article" date="2015" name="Nature">
        <title>Complex archaea that bridge the gap between prokaryotes and eukaryotes.</title>
        <authorList>
            <person name="Spang A."/>
            <person name="Saw J.H."/>
            <person name="Jorgensen S.L."/>
            <person name="Zaremba-Niedzwiedzka K."/>
            <person name="Martijn J."/>
            <person name="Lind A.E."/>
            <person name="van Eijk R."/>
            <person name="Schleper C."/>
            <person name="Guy L."/>
            <person name="Ettema T.J."/>
        </authorList>
    </citation>
    <scope>NUCLEOTIDE SEQUENCE</scope>
</reference>
<evidence type="ECO:0000256" key="8">
    <source>
        <dbReference type="SAM" id="Phobius"/>
    </source>
</evidence>
<sequence>MPTMATGRTWSKTAVQGKAQGFSLIEMLVVMTIMGLIVSVVTLSTGFLSSVFGADGEGSVESVADELMVLMAAASSQAVLSGEPMAMGFASSSAAQDEGIAVTWLRYGRVTGGSVRNRQAMWQQVSGQAGLRDLPLPSALSSELSIEGELIDAQVLAASPGMPALVFYPTGESTAFHWLLARGEQAVTLTNASTGEIEWRQP</sequence>